<keyword evidence="7" id="KW-1185">Reference proteome</keyword>
<dbReference type="GO" id="GO:0003677">
    <property type="term" value="F:DNA binding"/>
    <property type="evidence" value="ECO:0007669"/>
    <property type="project" value="UniProtKB-KW"/>
</dbReference>
<organism evidence="6 7">
    <name type="scientific">Robbsia andropogonis</name>
    <dbReference type="NCBI Taxonomy" id="28092"/>
    <lineage>
        <taxon>Bacteria</taxon>
        <taxon>Pseudomonadati</taxon>
        <taxon>Pseudomonadota</taxon>
        <taxon>Betaproteobacteria</taxon>
        <taxon>Burkholderiales</taxon>
        <taxon>Burkholderiaceae</taxon>
        <taxon>Robbsia</taxon>
    </lineage>
</organism>
<evidence type="ECO:0000313" key="7">
    <source>
        <dbReference type="Proteomes" id="UP000033618"/>
    </source>
</evidence>
<feature type="modified residue" description="4-aspartylphosphate" evidence="3">
    <location>
        <position position="74"/>
    </location>
</feature>
<dbReference type="Pfam" id="PF00072">
    <property type="entry name" value="Response_reg"/>
    <property type="match status" value="1"/>
</dbReference>
<dbReference type="InterPro" id="IPR016032">
    <property type="entry name" value="Sig_transdc_resp-reg_C-effctor"/>
</dbReference>
<evidence type="ECO:0000313" key="6">
    <source>
        <dbReference type="EMBL" id="KKB65154.1"/>
    </source>
</evidence>
<keyword evidence="2" id="KW-0238">DNA-binding</keyword>
<reference evidence="6 7" key="1">
    <citation type="submission" date="2015-03" db="EMBL/GenBank/DDBJ databases">
        <title>Draft Genome Sequence of Burkholderia andropogonis type strain ICMP2807, isolated from Sorghum bicolor.</title>
        <authorList>
            <person name="Lopes-Santos L."/>
            <person name="Castro D.B."/>
            <person name="Ottoboni L.M."/>
            <person name="Park D."/>
            <person name="Weirc B.S."/>
            <person name="Destefano S.A."/>
        </authorList>
    </citation>
    <scope>NUCLEOTIDE SEQUENCE [LARGE SCALE GENOMIC DNA]</scope>
    <source>
        <strain evidence="6 7">ICMP2807</strain>
    </source>
</reference>
<dbReference type="SMART" id="SM00448">
    <property type="entry name" value="REC"/>
    <property type="match status" value="1"/>
</dbReference>
<dbReference type="PROSITE" id="PS50043">
    <property type="entry name" value="HTH_LUXR_2"/>
    <property type="match status" value="1"/>
</dbReference>
<dbReference type="InterPro" id="IPR058245">
    <property type="entry name" value="NreC/VraR/RcsB-like_REC"/>
</dbReference>
<dbReference type="SUPFAM" id="SSF52172">
    <property type="entry name" value="CheY-like"/>
    <property type="match status" value="1"/>
</dbReference>
<comment type="caution">
    <text evidence="6">The sequence shown here is derived from an EMBL/GenBank/DDBJ whole genome shotgun (WGS) entry which is preliminary data.</text>
</comment>
<accession>A0A0F5K5M5</accession>
<protein>
    <recommendedName>
        <fullName evidence="8">LuxR family transcriptional regulator</fullName>
    </recommendedName>
</protein>
<dbReference type="PANTHER" id="PTHR43214:SF17">
    <property type="entry name" value="TRANSCRIPTIONAL REGULATORY PROTEIN RCSB"/>
    <property type="match status" value="1"/>
</dbReference>
<gene>
    <name evidence="6" type="ORF">WM40_00295</name>
</gene>
<dbReference type="STRING" id="28092.WM40_00295"/>
<dbReference type="AlphaFoldDB" id="A0A0F5K5M5"/>
<evidence type="ECO:0000256" key="3">
    <source>
        <dbReference type="PROSITE-ProRule" id="PRU00169"/>
    </source>
</evidence>
<dbReference type="PRINTS" id="PR00038">
    <property type="entry name" value="HTHLUXR"/>
</dbReference>
<feature type="domain" description="HTH luxR-type" evidence="4">
    <location>
        <begin position="171"/>
        <end position="236"/>
    </location>
</feature>
<dbReference type="InterPro" id="IPR011006">
    <property type="entry name" value="CheY-like_superfamily"/>
</dbReference>
<proteinExistence type="predicted"/>
<evidence type="ECO:0000259" key="5">
    <source>
        <dbReference type="PROSITE" id="PS50110"/>
    </source>
</evidence>
<sequence>MIQPSDEGTMNIARESAKARAWRVVLVDDHPLVREAYGTLIEAQPDMTVLASLGDSASLTNVLRHGGADIVLLDLQLSDDDVDGIALIQRLRVRFNGTRILVCSALDDPITTDAVFNAGAHGFLSKRQSVMEMIDALYIVAAGKRYLSERTDDGRDIGSNGLTGVPALAKDTALNADLTTKEYDVLRCCRQGLSPTRAAAKLKRSVKTVSGHKMMAFRKLGYATEVALHHATPRAKDR</sequence>
<evidence type="ECO:0000256" key="2">
    <source>
        <dbReference type="ARBA" id="ARBA00023125"/>
    </source>
</evidence>
<dbReference type="EMBL" id="LAQU01000001">
    <property type="protein sequence ID" value="KKB65154.1"/>
    <property type="molecule type" value="Genomic_DNA"/>
</dbReference>
<dbReference type="GO" id="GO:0000160">
    <property type="term" value="P:phosphorelay signal transduction system"/>
    <property type="evidence" value="ECO:0007669"/>
    <property type="project" value="InterPro"/>
</dbReference>
<dbReference type="Pfam" id="PF00196">
    <property type="entry name" value="GerE"/>
    <property type="match status" value="1"/>
</dbReference>
<dbReference type="Proteomes" id="UP000033618">
    <property type="component" value="Unassembled WGS sequence"/>
</dbReference>
<dbReference type="InterPro" id="IPR000792">
    <property type="entry name" value="Tscrpt_reg_LuxR_C"/>
</dbReference>
<dbReference type="Gene3D" id="3.40.50.2300">
    <property type="match status" value="1"/>
</dbReference>
<dbReference type="PROSITE" id="PS50110">
    <property type="entry name" value="RESPONSE_REGULATORY"/>
    <property type="match status" value="1"/>
</dbReference>
<dbReference type="GO" id="GO:0006355">
    <property type="term" value="P:regulation of DNA-templated transcription"/>
    <property type="evidence" value="ECO:0007669"/>
    <property type="project" value="InterPro"/>
</dbReference>
<dbReference type="PATRIC" id="fig|28092.6.peg.64"/>
<keyword evidence="1 3" id="KW-0597">Phosphoprotein</keyword>
<dbReference type="InterPro" id="IPR001789">
    <property type="entry name" value="Sig_transdc_resp-reg_receiver"/>
</dbReference>
<dbReference type="CDD" id="cd17535">
    <property type="entry name" value="REC_NarL-like"/>
    <property type="match status" value="1"/>
</dbReference>
<evidence type="ECO:0000259" key="4">
    <source>
        <dbReference type="PROSITE" id="PS50043"/>
    </source>
</evidence>
<dbReference type="InterPro" id="IPR039420">
    <property type="entry name" value="WalR-like"/>
</dbReference>
<evidence type="ECO:0000256" key="1">
    <source>
        <dbReference type="ARBA" id="ARBA00022553"/>
    </source>
</evidence>
<feature type="domain" description="Response regulatory" evidence="5">
    <location>
        <begin position="23"/>
        <end position="141"/>
    </location>
</feature>
<dbReference type="SUPFAM" id="SSF46894">
    <property type="entry name" value="C-terminal effector domain of the bipartite response regulators"/>
    <property type="match status" value="1"/>
</dbReference>
<dbReference type="SMART" id="SM00421">
    <property type="entry name" value="HTH_LUXR"/>
    <property type="match status" value="1"/>
</dbReference>
<name>A0A0F5K5M5_9BURK</name>
<evidence type="ECO:0008006" key="8">
    <source>
        <dbReference type="Google" id="ProtNLM"/>
    </source>
</evidence>
<dbReference type="PANTHER" id="PTHR43214">
    <property type="entry name" value="TWO-COMPONENT RESPONSE REGULATOR"/>
    <property type="match status" value="1"/>
</dbReference>